<dbReference type="EC" id="2.7.1.95" evidence="2"/>
<evidence type="ECO:0000259" key="11">
    <source>
        <dbReference type="Pfam" id="PF01636"/>
    </source>
</evidence>
<keyword evidence="7 10" id="KW-0067">ATP-binding</keyword>
<dbReference type="EMBL" id="JAUSZT010000003">
    <property type="protein sequence ID" value="MDQ0999314.1"/>
    <property type="molecule type" value="Genomic_DNA"/>
</dbReference>
<dbReference type="GO" id="GO:0008910">
    <property type="term" value="F:kanamycin kinase activity"/>
    <property type="evidence" value="ECO:0007669"/>
    <property type="project" value="UniProtKB-EC"/>
</dbReference>
<dbReference type="PANTHER" id="PTHR21310">
    <property type="entry name" value="AMINOGLYCOSIDE PHOSPHOTRANSFERASE-RELATED-RELATED"/>
    <property type="match status" value="1"/>
</dbReference>
<name>A0ABU0SEX3_9HYPH</name>
<sequence>MTDQDYAMPSVWEERLAKYNWITQTIGESGALVFRLEAAELPTLFVKSERIGEFTELFDEIKRLQWLAGQAIAAPRVLDQAEQGDRLWLLMSAVPGRDLASNPEIPAEAVIRIVVRSLKALHQLDITGCPFNHSLEDRIPIALSRVIGNQVDETDFDEVGPTAAELFERLVATRPSNEDLVVTHGDACLPNILSDGSQFTGFVDCARLGIADRYQDIALASRSIEDNLGAEWVEPFFKLYGVEADSTRVTYYRLLDEFF</sequence>
<dbReference type="PANTHER" id="PTHR21310:SF41">
    <property type="entry name" value="3'-PHOSPHOTRANSFERASE, PUTATIVE-RELATED"/>
    <property type="match status" value="1"/>
</dbReference>
<keyword evidence="4 10" id="KW-0808">Transferase</keyword>
<dbReference type="InterPro" id="IPR024165">
    <property type="entry name" value="Kan/Strep_kinase"/>
</dbReference>
<dbReference type="Proteomes" id="UP001237780">
    <property type="component" value="Unassembled WGS sequence"/>
</dbReference>
<evidence type="ECO:0000256" key="3">
    <source>
        <dbReference type="ARBA" id="ARBA00017903"/>
    </source>
</evidence>
<dbReference type="CDD" id="cd05150">
    <property type="entry name" value="APH"/>
    <property type="match status" value="1"/>
</dbReference>
<dbReference type="InterPro" id="IPR002575">
    <property type="entry name" value="Aminoglycoside_PTrfase"/>
</dbReference>
<evidence type="ECO:0000256" key="6">
    <source>
        <dbReference type="ARBA" id="ARBA00022777"/>
    </source>
</evidence>
<dbReference type="Pfam" id="PF01636">
    <property type="entry name" value="APH"/>
    <property type="match status" value="1"/>
</dbReference>
<keyword evidence="8 10" id="KW-0046">Antibiotic resistance</keyword>
<comment type="similarity">
    <text evidence="1 10">Belongs to the aminoglycoside phosphotransferase family.</text>
</comment>
<dbReference type="RefSeq" id="WP_307285466.1">
    <property type="nucleotide sequence ID" value="NZ_JAUSZT010000003.1"/>
</dbReference>
<evidence type="ECO:0000313" key="13">
    <source>
        <dbReference type="Proteomes" id="UP001237780"/>
    </source>
</evidence>
<dbReference type="NCBIfam" id="NF033068">
    <property type="entry name" value="APH_3p"/>
    <property type="match status" value="1"/>
</dbReference>
<comment type="catalytic activity">
    <reaction evidence="9">
        <text>kanamycin A + ATP = kanamycin 3'-phosphate + ADP + H(+)</text>
        <dbReference type="Rhea" id="RHEA:24256"/>
        <dbReference type="ChEBI" id="CHEBI:15378"/>
        <dbReference type="ChEBI" id="CHEBI:30616"/>
        <dbReference type="ChEBI" id="CHEBI:57909"/>
        <dbReference type="ChEBI" id="CHEBI:58214"/>
        <dbReference type="ChEBI" id="CHEBI:456216"/>
        <dbReference type="EC" id="2.7.1.95"/>
    </reaction>
</comment>
<keyword evidence="5 10" id="KW-0547">Nucleotide-binding</keyword>
<dbReference type="Gene3D" id="3.30.200.20">
    <property type="entry name" value="Phosphorylase Kinase, domain 1"/>
    <property type="match status" value="1"/>
</dbReference>
<evidence type="ECO:0000256" key="8">
    <source>
        <dbReference type="ARBA" id="ARBA00023251"/>
    </source>
</evidence>
<dbReference type="PIRSF" id="PIRSF000706">
    <property type="entry name" value="Kanamycin_kin"/>
    <property type="match status" value="1"/>
</dbReference>
<evidence type="ECO:0000313" key="12">
    <source>
        <dbReference type="EMBL" id="MDQ0999314.1"/>
    </source>
</evidence>
<reference evidence="12 13" key="1">
    <citation type="submission" date="2023-07" db="EMBL/GenBank/DDBJ databases">
        <title>Comparative genomics of wheat-associated soil bacteria to identify genetic determinants of phenazine resistance.</title>
        <authorList>
            <person name="Mouncey N."/>
        </authorList>
    </citation>
    <scope>NUCLEOTIDE SEQUENCE [LARGE SCALE GENOMIC DNA]</scope>
    <source>
        <strain evidence="12 13">W4I11</strain>
    </source>
</reference>
<dbReference type="InterPro" id="IPR011009">
    <property type="entry name" value="Kinase-like_dom_sf"/>
</dbReference>
<evidence type="ECO:0000256" key="4">
    <source>
        <dbReference type="ARBA" id="ARBA00022679"/>
    </source>
</evidence>
<proteinExistence type="inferred from homology"/>
<dbReference type="Gene3D" id="3.90.1200.10">
    <property type="match status" value="1"/>
</dbReference>
<evidence type="ECO:0000256" key="7">
    <source>
        <dbReference type="ARBA" id="ARBA00022840"/>
    </source>
</evidence>
<feature type="domain" description="Aminoglycoside phosphotransferase" evidence="11">
    <location>
        <begin position="31"/>
        <end position="245"/>
    </location>
</feature>
<accession>A0ABU0SEX3</accession>
<evidence type="ECO:0000256" key="10">
    <source>
        <dbReference type="PIRNR" id="PIRNR000706"/>
    </source>
</evidence>
<comment type="caution">
    <text evidence="12">The sequence shown here is derived from an EMBL/GenBank/DDBJ whole genome shotgun (WGS) entry which is preliminary data.</text>
</comment>
<dbReference type="SUPFAM" id="SSF56112">
    <property type="entry name" value="Protein kinase-like (PK-like)"/>
    <property type="match status" value="1"/>
</dbReference>
<evidence type="ECO:0000256" key="5">
    <source>
        <dbReference type="ARBA" id="ARBA00022741"/>
    </source>
</evidence>
<gene>
    <name evidence="12" type="ORF">QFZ34_004496</name>
</gene>
<evidence type="ECO:0000256" key="2">
    <source>
        <dbReference type="ARBA" id="ARBA00012193"/>
    </source>
</evidence>
<evidence type="ECO:0000256" key="9">
    <source>
        <dbReference type="ARBA" id="ARBA00048925"/>
    </source>
</evidence>
<protein>
    <recommendedName>
        <fullName evidence="3">Aminoglycoside 3'-phosphotransferase</fullName>
        <ecNumber evidence="2">2.7.1.95</ecNumber>
    </recommendedName>
</protein>
<dbReference type="InterPro" id="IPR051678">
    <property type="entry name" value="AGP_Transferase"/>
</dbReference>
<keyword evidence="6 10" id="KW-0418">Kinase</keyword>
<keyword evidence="13" id="KW-1185">Reference proteome</keyword>
<evidence type="ECO:0000256" key="1">
    <source>
        <dbReference type="ARBA" id="ARBA00006219"/>
    </source>
</evidence>
<organism evidence="12 13">
    <name type="scientific">Phyllobacterium ifriqiyense</name>
    <dbReference type="NCBI Taxonomy" id="314238"/>
    <lineage>
        <taxon>Bacteria</taxon>
        <taxon>Pseudomonadati</taxon>
        <taxon>Pseudomonadota</taxon>
        <taxon>Alphaproteobacteria</taxon>
        <taxon>Hyphomicrobiales</taxon>
        <taxon>Phyllobacteriaceae</taxon>
        <taxon>Phyllobacterium</taxon>
    </lineage>
</organism>